<evidence type="ECO:0000313" key="9">
    <source>
        <dbReference type="Proteomes" id="UP000643165"/>
    </source>
</evidence>
<dbReference type="EMBL" id="BOPB01000043">
    <property type="protein sequence ID" value="GIJ24811.1"/>
    <property type="molecule type" value="Genomic_DNA"/>
</dbReference>
<keyword evidence="2 5" id="KW-0645">Protease</keyword>
<dbReference type="InterPro" id="IPR050131">
    <property type="entry name" value="Peptidase_S8_subtilisin-like"/>
</dbReference>
<dbReference type="CDD" id="cd00306">
    <property type="entry name" value="Peptidases_S8_S53"/>
    <property type="match status" value="1"/>
</dbReference>
<evidence type="ECO:0000259" key="7">
    <source>
        <dbReference type="Pfam" id="PF00082"/>
    </source>
</evidence>
<evidence type="ECO:0000313" key="8">
    <source>
        <dbReference type="EMBL" id="GIJ24811.1"/>
    </source>
</evidence>
<dbReference type="InterPro" id="IPR000209">
    <property type="entry name" value="Peptidase_S8/S53_dom"/>
</dbReference>
<dbReference type="InterPro" id="IPR036852">
    <property type="entry name" value="Peptidase_S8/S53_dom_sf"/>
</dbReference>
<feature type="active site" description="Charge relay system" evidence="5">
    <location>
        <position position="264"/>
    </location>
</feature>
<evidence type="ECO:0000256" key="1">
    <source>
        <dbReference type="ARBA" id="ARBA00011073"/>
    </source>
</evidence>
<dbReference type="Proteomes" id="UP000643165">
    <property type="component" value="Unassembled WGS sequence"/>
</dbReference>
<dbReference type="InterPro" id="IPR023828">
    <property type="entry name" value="Peptidase_S8_Ser-AS"/>
</dbReference>
<protein>
    <recommendedName>
        <fullName evidence="7">Peptidase S8/S53 domain-containing protein</fullName>
    </recommendedName>
</protein>
<dbReference type="SUPFAM" id="SSF52743">
    <property type="entry name" value="Subtilisin-like"/>
    <property type="match status" value="1"/>
</dbReference>
<gene>
    <name evidence="8" type="ORF">Vlu01_54350</name>
</gene>
<dbReference type="InterPro" id="IPR023827">
    <property type="entry name" value="Peptidase_S8_Asp-AS"/>
</dbReference>
<name>A0ABQ4J3R9_9ACTN</name>
<dbReference type="PANTHER" id="PTHR43806">
    <property type="entry name" value="PEPTIDASE S8"/>
    <property type="match status" value="1"/>
</dbReference>
<dbReference type="PROSITE" id="PS00136">
    <property type="entry name" value="SUBTILASE_ASP"/>
    <property type="match status" value="1"/>
</dbReference>
<evidence type="ECO:0000256" key="4">
    <source>
        <dbReference type="ARBA" id="ARBA00022825"/>
    </source>
</evidence>
<keyword evidence="4 5" id="KW-0720">Serine protease</keyword>
<proteinExistence type="inferred from homology"/>
<evidence type="ECO:0000256" key="2">
    <source>
        <dbReference type="ARBA" id="ARBA00022670"/>
    </source>
</evidence>
<dbReference type="Pfam" id="PF00082">
    <property type="entry name" value="Peptidase_S8"/>
    <property type="match status" value="1"/>
</dbReference>
<dbReference type="PROSITE" id="PS00138">
    <property type="entry name" value="SUBTILASE_SER"/>
    <property type="match status" value="1"/>
</dbReference>
<keyword evidence="9" id="KW-1185">Reference proteome</keyword>
<evidence type="ECO:0000256" key="3">
    <source>
        <dbReference type="ARBA" id="ARBA00022801"/>
    </source>
</evidence>
<organism evidence="8 9">
    <name type="scientific">Micromonospora lutea</name>
    <dbReference type="NCBI Taxonomy" id="419825"/>
    <lineage>
        <taxon>Bacteria</taxon>
        <taxon>Bacillati</taxon>
        <taxon>Actinomycetota</taxon>
        <taxon>Actinomycetes</taxon>
        <taxon>Micromonosporales</taxon>
        <taxon>Micromonosporaceae</taxon>
        <taxon>Micromonospora</taxon>
    </lineage>
</organism>
<feature type="domain" description="Peptidase S8/S53" evidence="7">
    <location>
        <begin position="258"/>
        <end position="511"/>
    </location>
</feature>
<comment type="caution">
    <text evidence="8">The sequence shown here is derived from an EMBL/GenBank/DDBJ whole genome shotgun (WGS) entry which is preliminary data.</text>
</comment>
<dbReference type="PRINTS" id="PR00723">
    <property type="entry name" value="SUBTILISIN"/>
</dbReference>
<feature type="active site" description="Charge relay system" evidence="5">
    <location>
        <position position="484"/>
    </location>
</feature>
<evidence type="ECO:0000256" key="6">
    <source>
        <dbReference type="RuleBase" id="RU003355"/>
    </source>
</evidence>
<reference evidence="8 9" key="1">
    <citation type="submission" date="2021-01" db="EMBL/GenBank/DDBJ databases">
        <title>Whole genome shotgun sequence of Verrucosispora lutea NBRC 106530.</title>
        <authorList>
            <person name="Komaki H."/>
            <person name="Tamura T."/>
        </authorList>
    </citation>
    <scope>NUCLEOTIDE SEQUENCE [LARGE SCALE GENOMIC DNA]</scope>
    <source>
        <strain evidence="8 9">NBRC 106530</strain>
    </source>
</reference>
<evidence type="ECO:0000256" key="5">
    <source>
        <dbReference type="PROSITE-ProRule" id="PRU01240"/>
    </source>
</evidence>
<dbReference type="InterPro" id="IPR015500">
    <property type="entry name" value="Peptidase_S8_subtilisin-rel"/>
</dbReference>
<sequence length="535" mass="57098">MGPFAAVRQYLQSIHTQPQVIAGGPGELWPTLAAATAAGITTILDRSVTVNMKNTSPSAPVPDEFPEHRSGKQLKIDAARVRRQLQVLTVDARQGRTSEIIDQMRDRQDRAPARFALPFDRYPVTDLAGRSTYVLVARGQLVVEMDSAGPGADPRQVLRALGYRPWKRDVPSPERRTGVPERRRIGVPERRIGVYEGRKRPQELAGDVRKLAEMGITAAPHLVVPLGHIIKGDDYPYATAALGEFSPETGGKSGVPAVRVAVIDTGITPEDRTDNWLDAIVRRADNTEFLDVLPVTDGRAGDGRLDWSAGHGSFAAGIVQRVAPRCEVRAYRFTRSDGLGTDKEAAEAMLRAVEEAAADGVRLIINASIGTPAVDGVPPLALQSTVREIAERFPEVLIVASAGNNGSADPMYPAAFDGVVAVGALTEDLLPAPFSSHGDWVDCSCVGLGVVATFVTGTLPPVPDPVVADYSFPANSWAVWSGTSFSAPQISGMVARACVDDPGLTPRDALDALLAGRRTIPGYGRVLRVLPGTPV</sequence>
<keyword evidence="3 5" id="KW-0378">Hydrolase</keyword>
<dbReference type="Gene3D" id="3.40.50.200">
    <property type="entry name" value="Peptidase S8/S53 domain"/>
    <property type="match status" value="1"/>
</dbReference>
<accession>A0ABQ4J3R9</accession>
<dbReference type="PROSITE" id="PS51892">
    <property type="entry name" value="SUBTILASE"/>
    <property type="match status" value="1"/>
</dbReference>
<feature type="active site" description="Charge relay system" evidence="5">
    <location>
        <position position="311"/>
    </location>
</feature>
<dbReference type="PANTHER" id="PTHR43806:SF11">
    <property type="entry name" value="CEREVISIN-RELATED"/>
    <property type="match status" value="1"/>
</dbReference>
<comment type="similarity">
    <text evidence="1 5 6">Belongs to the peptidase S8 family.</text>
</comment>